<dbReference type="AlphaFoldDB" id="A0A4P7LHJ9"/>
<dbReference type="Pfam" id="PF13640">
    <property type="entry name" value="2OG-FeII_Oxy_3"/>
    <property type="match status" value="1"/>
</dbReference>
<evidence type="ECO:0000256" key="4">
    <source>
        <dbReference type="ARBA" id="ARBA00022964"/>
    </source>
</evidence>
<evidence type="ECO:0000313" key="8">
    <source>
        <dbReference type="EMBL" id="QBY55265.1"/>
    </source>
</evidence>
<reference evidence="8 9" key="1">
    <citation type="submission" date="2019-03" db="EMBL/GenBank/DDBJ databases">
        <title>Efficiently degradation of phenoxyalkanoic acid herbicides by Cupriavidus oxalaticus strain X32.</title>
        <authorList>
            <person name="Sheng X."/>
        </authorList>
    </citation>
    <scope>NUCLEOTIDE SEQUENCE [LARGE SCALE GENOMIC DNA]</scope>
    <source>
        <strain evidence="8 9">X32</strain>
        <plasmid evidence="8 9">unnamed1</plasmid>
    </source>
</reference>
<name>A0A4P7LHJ9_9BURK</name>
<dbReference type="GO" id="GO:0051213">
    <property type="term" value="F:dioxygenase activity"/>
    <property type="evidence" value="ECO:0007669"/>
    <property type="project" value="UniProtKB-KW"/>
</dbReference>
<dbReference type="EMBL" id="CP038636">
    <property type="protein sequence ID" value="QBY55265.1"/>
    <property type="molecule type" value="Genomic_DNA"/>
</dbReference>
<feature type="domain" description="Fe2OG dioxygenase" evidence="7">
    <location>
        <begin position="216"/>
        <end position="312"/>
    </location>
</feature>
<dbReference type="GO" id="GO:0031418">
    <property type="term" value="F:L-ascorbic acid binding"/>
    <property type="evidence" value="ECO:0007669"/>
    <property type="project" value="UniProtKB-KW"/>
</dbReference>
<dbReference type="Gene3D" id="2.60.120.620">
    <property type="entry name" value="q2cbj1_9rhob like domain"/>
    <property type="match status" value="1"/>
</dbReference>
<organism evidence="8 9">
    <name type="scientific">Cupriavidus oxalaticus</name>
    <dbReference type="NCBI Taxonomy" id="96344"/>
    <lineage>
        <taxon>Bacteria</taxon>
        <taxon>Pseudomonadati</taxon>
        <taxon>Pseudomonadota</taxon>
        <taxon>Betaproteobacteria</taxon>
        <taxon>Burkholderiales</taxon>
        <taxon>Burkholderiaceae</taxon>
        <taxon>Cupriavidus</taxon>
    </lineage>
</organism>
<dbReference type="GO" id="GO:0016705">
    <property type="term" value="F:oxidoreductase activity, acting on paired donors, with incorporation or reduction of molecular oxygen"/>
    <property type="evidence" value="ECO:0007669"/>
    <property type="project" value="InterPro"/>
</dbReference>
<keyword evidence="5" id="KW-0560">Oxidoreductase</keyword>
<gene>
    <name evidence="8" type="ORF">E0W60_29635</name>
</gene>
<keyword evidence="3" id="KW-0847">Vitamin C</keyword>
<proteinExistence type="predicted"/>
<dbReference type="KEGG" id="cox:E0W60_29635"/>
<comment type="cofactor">
    <cofactor evidence="1">
        <name>L-ascorbate</name>
        <dbReference type="ChEBI" id="CHEBI:38290"/>
    </cofactor>
</comment>
<dbReference type="SMART" id="SM00702">
    <property type="entry name" value="P4Hc"/>
    <property type="match status" value="1"/>
</dbReference>
<evidence type="ECO:0000256" key="2">
    <source>
        <dbReference type="ARBA" id="ARBA00022723"/>
    </source>
</evidence>
<keyword evidence="8" id="KW-0614">Plasmid</keyword>
<dbReference type="Proteomes" id="UP000295294">
    <property type="component" value="Plasmid unnamed1"/>
</dbReference>
<evidence type="ECO:0000256" key="6">
    <source>
        <dbReference type="ARBA" id="ARBA00023004"/>
    </source>
</evidence>
<keyword evidence="4" id="KW-0223">Dioxygenase</keyword>
<dbReference type="InterPro" id="IPR005123">
    <property type="entry name" value="Oxoglu/Fe-dep_dioxygenase_dom"/>
</dbReference>
<evidence type="ECO:0000313" key="9">
    <source>
        <dbReference type="Proteomes" id="UP000295294"/>
    </source>
</evidence>
<dbReference type="InterPro" id="IPR044862">
    <property type="entry name" value="Pro_4_hyd_alph_FE2OG_OXY"/>
</dbReference>
<dbReference type="PROSITE" id="PS51471">
    <property type="entry name" value="FE2OG_OXY"/>
    <property type="match status" value="1"/>
</dbReference>
<dbReference type="InterPro" id="IPR006620">
    <property type="entry name" value="Pro_4_hyd_alph"/>
</dbReference>
<protein>
    <submittedName>
        <fullName evidence="8">2OG-Fe(II) oxygenase</fullName>
    </submittedName>
</protein>
<keyword evidence="2" id="KW-0479">Metal-binding</keyword>
<evidence type="ECO:0000259" key="7">
    <source>
        <dbReference type="PROSITE" id="PS51471"/>
    </source>
</evidence>
<keyword evidence="6" id="KW-0408">Iron</keyword>
<evidence type="ECO:0000256" key="1">
    <source>
        <dbReference type="ARBA" id="ARBA00001961"/>
    </source>
</evidence>
<sequence length="317" mass="35591">MDSVRRDVAGGIGKGMNATTTLLLPEDVIVAPVANLPSDLRRGVAHEPDDFIVTRAAAGAESFVVDEDTAALLAHFRSPTTVVDAIANFCARNELDPMRTLEDAFAVLSDLVAATMLVPAEAHLALPVRRIHIEWQTYRYYEIYRRLFSEEDCQSIVSLHNEYSMVASRINYQSGDPVRDCHLFWIPRSARTEWIFSRLWAAAQRFNEAYQFELLPEMGMAQLTRYTPGQQYNWHMDLGAKDASVRKISMVLQLSANKDMKGGGTEIFYGDAIDNQLHADIGDVVVFPSFVTHRAAMITSGVRWTLVIWLTGPRPLR</sequence>
<evidence type="ECO:0000256" key="3">
    <source>
        <dbReference type="ARBA" id="ARBA00022896"/>
    </source>
</evidence>
<evidence type="ECO:0000256" key="5">
    <source>
        <dbReference type="ARBA" id="ARBA00023002"/>
    </source>
</evidence>
<accession>A0A4P7LHJ9</accession>
<dbReference type="GO" id="GO:0005506">
    <property type="term" value="F:iron ion binding"/>
    <property type="evidence" value="ECO:0007669"/>
    <property type="project" value="InterPro"/>
</dbReference>
<dbReference type="OrthoDB" id="135039at2"/>
<geneLocation type="plasmid" evidence="8">
    <name>unnamed1</name>
</geneLocation>